<dbReference type="PANTHER" id="PTHR47618">
    <property type="entry name" value="BIFUNCTIONAL OLIGORIBONUCLEASE AND PAP PHOSPHATASE NRNA"/>
    <property type="match status" value="1"/>
</dbReference>
<proteinExistence type="inferred from homology"/>
<keyword evidence="3" id="KW-0812">Transmembrane</keyword>
<feature type="binding site" evidence="2">
    <location>
        <position position="430"/>
    </location>
    <ligand>
        <name>Mn(2+)</name>
        <dbReference type="ChEBI" id="CHEBI:29035"/>
        <label>2</label>
    </ligand>
</feature>
<feature type="binding site" evidence="2">
    <location>
        <position position="360"/>
    </location>
    <ligand>
        <name>Mn(2+)</name>
        <dbReference type="ChEBI" id="CHEBI:29035"/>
        <label>1</label>
    </ligand>
</feature>
<dbReference type="InterPro" id="IPR038763">
    <property type="entry name" value="DHH_sf"/>
</dbReference>
<keyword evidence="6" id="KW-1185">Reference proteome</keyword>
<comment type="catalytic activity">
    <reaction evidence="1">
        <text>3',3'-c-di-AMP + H2O = 5'-O-phosphonoadenylyl-(3'-&gt;5')-adenosine + H(+)</text>
        <dbReference type="Rhea" id="RHEA:54420"/>
        <dbReference type="ChEBI" id="CHEBI:15377"/>
        <dbReference type="ChEBI" id="CHEBI:15378"/>
        <dbReference type="ChEBI" id="CHEBI:71500"/>
        <dbReference type="ChEBI" id="CHEBI:138171"/>
    </reaction>
</comment>
<keyword evidence="1" id="KW-1003">Cell membrane</keyword>
<dbReference type="Pfam" id="PF01368">
    <property type="entry name" value="DHH"/>
    <property type="match status" value="1"/>
</dbReference>
<comment type="similarity">
    <text evidence="1">Belongs to the GdpP/PdeA phosphodiesterase family.</text>
</comment>
<keyword evidence="2" id="KW-0479">Metal-binding</keyword>
<evidence type="ECO:0000256" key="2">
    <source>
        <dbReference type="PIRSR" id="PIRSR026583-50"/>
    </source>
</evidence>
<dbReference type="PANTHER" id="PTHR47618:SF2">
    <property type="entry name" value="CYCLIC-DI-AMP PHOSPHODIESTERASE GDPP"/>
    <property type="match status" value="1"/>
</dbReference>
<feature type="binding site" evidence="2">
    <location>
        <position position="509"/>
    </location>
    <ligand>
        <name>Mn(2+)</name>
        <dbReference type="ChEBI" id="CHEBI:29035"/>
        <label>2</label>
    </ligand>
</feature>
<evidence type="ECO:0000313" key="5">
    <source>
        <dbReference type="EMBL" id="MEB3428514.1"/>
    </source>
</evidence>
<comment type="cofactor">
    <cofactor evidence="2">
        <name>Mn(2+)</name>
        <dbReference type="ChEBI" id="CHEBI:29035"/>
    </cofactor>
    <text evidence="2">For phosphodiesterase activity, probably binds 2 Mn(2+) per subunit.</text>
</comment>
<keyword evidence="1" id="KW-0378">Hydrolase</keyword>
<feature type="binding site" evidence="2">
    <location>
        <position position="362"/>
    </location>
    <ligand>
        <name>Mn(2+)</name>
        <dbReference type="ChEBI" id="CHEBI:29035"/>
        <label>2</label>
    </ligand>
</feature>
<dbReference type="InterPro" id="IPR003156">
    <property type="entry name" value="DHHA1_dom"/>
</dbReference>
<comment type="caution">
    <text evidence="5">The sequence shown here is derived from an EMBL/GenBank/DDBJ whole genome shotgun (WGS) entry which is preliminary data.</text>
</comment>
<dbReference type="GO" id="GO:0016787">
    <property type="term" value="F:hydrolase activity"/>
    <property type="evidence" value="ECO:0007669"/>
    <property type="project" value="UniProtKB-UniRule"/>
</dbReference>
<keyword evidence="1 3" id="KW-0472">Membrane</keyword>
<dbReference type="EC" id="3.1.4.-" evidence="1"/>
<dbReference type="EMBL" id="JAYKOT010000001">
    <property type="protein sequence ID" value="MEB3428514.1"/>
    <property type="molecule type" value="Genomic_DNA"/>
</dbReference>
<evidence type="ECO:0000256" key="1">
    <source>
        <dbReference type="PIRNR" id="PIRNR026583"/>
    </source>
</evidence>
<sequence>MRNREDAIFKIKDLIFSVVLPFGLSIILFFFYKPIGLIGFILSFISGFALYKEIEYKKKAFSSYLENIDQDFTDITKTAVFKMPFPMAIFYGNGEIIWYNTRFKKIFPESEILHEDIRKLLKDVNIKKLKLENKGDSFDTIIDFRIYKFFYNVVESKQFIDNRAFLIYGIDRTDDENLKKKYFDERTSIMSLNIDNFDEIQSLIGDENKPIVFAEIDKAVNSFALEYNGFSRKYETDKYLLFFNKRDVDKMIVEKFPIMEKVHNIDVESKISPTLSIGLATNLGNPLEVFKISRLALDIALGRGGDQVVVNDGENISYYGGKSKAVEKYNKVKSRVISHALGQLIDQSNVVYVTGHKNPDMDSFGSCLGIYAFVKSRRTECKILLEEISPAIASIYEYAIKNIDGLSRDIIKPEIALDQSTSNDLVIVLDNHRKNSTESPELIDKLDQVVLIDHHRRGPDYIENPILTYLEPYASSTAELVTELIQYSEDNIEINNFFADALLAGITVDTKKFTIQTGVRTFEAAALLKRFGADSIAVKKLFREDADTVRDRSDVVASAKIYKNNIAISRYDKNENNSVLVAAQSADSMLDIKGVKASFVLTRFEDKIHISGRSVGEISVQLILEKLGGGGHQSSAGAQIKTSSMDEAEKALKGAVDEYLREENNESNSKK</sequence>
<feature type="binding site" evidence="2">
    <location>
        <position position="356"/>
    </location>
    <ligand>
        <name>Mn(2+)</name>
        <dbReference type="ChEBI" id="CHEBI:29035"/>
        <label>1</label>
    </ligand>
</feature>
<evidence type="ECO:0000259" key="4">
    <source>
        <dbReference type="PROSITE" id="PS50887"/>
    </source>
</evidence>
<reference evidence="5 6" key="1">
    <citation type="submission" date="2024-01" db="EMBL/GenBank/DDBJ databases">
        <title>Complete genome sequence of Citroniella saccharovorans strain M6.X9, isolated from human fecal sample.</title>
        <authorList>
            <person name="Cheng G."/>
            <person name="Westerholm M."/>
            <person name="Schnurer A."/>
        </authorList>
    </citation>
    <scope>NUCLEOTIDE SEQUENCE [LARGE SCALE GENOMIC DNA]</scope>
    <source>
        <strain evidence="5 6">DSM 29873</strain>
    </source>
</reference>
<accession>A0AAW9MSG3</accession>
<feature type="binding site" evidence="2">
    <location>
        <position position="430"/>
    </location>
    <ligand>
        <name>Mn(2+)</name>
        <dbReference type="ChEBI" id="CHEBI:29035"/>
        <label>1</label>
    </ligand>
</feature>
<dbReference type="AlphaFoldDB" id="A0AAW9MSG3"/>
<gene>
    <name evidence="5" type="ORF">VLK81_00390</name>
</gene>
<dbReference type="Proteomes" id="UP001357733">
    <property type="component" value="Unassembled WGS sequence"/>
</dbReference>
<evidence type="ECO:0000256" key="3">
    <source>
        <dbReference type="SAM" id="Phobius"/>
    </source>
</evidence>
<dbReference type="InterPro" id="IPR051319">
    <property type="entry name" value="Oligoribo/pAp-PDE_c-di-AMP_PDE"/>
</dbReference>
<comment type="function">
    <text evidence="1">Has phosphodiesterase (PDE) activity against cyclic-di-AMP (c-di-AMP).</text>
</comment>
<feature type="binding site" evidence="2">
    <location>
        <position position="454"/>
    </location>
    <ligand>
        <name>Mn(2+)</name>
        <dbReference type="ChEBI" id="CHEBI:29035"/>
        <label>2</label>
    </ligand>
</feature>
<dbReference type="SUPFAM" id="SSF64182">
    <property type="entry name" value="DHH phosphoesterases"/>
    <property type="match status" value="1"/>
</dbReference>
<dbReference type="Gene3D" id="3.10.310.30">
    <property type="match status" value="1"/>
</dbReference>
<dbReference type="RefSeq" id="WP_324618598.1">
    <property type="nucleotide sequence ID" value="NZ_JAYKOT010000001.1"/>
</dbReference>
<dbReference type="Pfam" id="PF02272">
    <property type="entry name" value="DHHA1"/>
    <property type="match status" value="1"/>
</dbReference>
<protein>
    <recommendedName>
        <fullName evidence="1">Cyclic-di-AMP phosphodiesterase</fullName>
        <ecNumber evidence="1">3.1.4.-</ecNumber>
    </recommendedName>
</protein>
<feature type="transmembrane region" description="Helical" evidence="3">
    <location>
        <begin position="12"/>
        <end position="31"/>
    </location>
</feature>
<dbReference type="InterPro" id="IPR001667">
    <property type="entry name" value="DDH_dom"/>
</dbReference>
<organism evidence="5 6">
    <name type="scientific">Citroniella saccharovorans</name>
    <dbReference type="NCBI Taxonomy" id="2053367"/>
    <lineage>
        <taxon>Bacteria</taxon>
        <taxon>Bacillati</taxon>
        <taxon>Bacillota</taxon>
        <taxon>Tissierellia</taxon>
        <taxon>Tissierellales</taxon>
        <taxon>Peptoniphilaceae</taxon>
        <taxon>Citroniella</taxon>
    </lineage>
</organism>
<dbReference type="GO" id="GO:0003676">
    <property type="term" value="F:nucleic acid binding"/>
    <property type="evidence" value="ECO:0007669"/>
    <property type="project" value="UniProtKB-UniRule"/>
</dbReference>
<dbReference type="Gene3D" id="3.90.1640.10">
    <property type="entry name" value="inorganic pyrophosphatase (n-terminal core)"/>
    <property type="match status" value="1"/>
</dbReference>
<dbReference type="InterPro" id="IPR000160">
    <property type="entry name" value="GGDEF_dom"/>
</dbReference>
<dbReference type="Gene3D" id="3.30.450.20">
    <property type="entry name" value="PAS domain"/>
    <property type="match status" value="1"/>
</dbReference>
<keyword evidence="3" id="KW-1133">Transmembrane helix</keyword>
<dbReference type="Pfam" id="PF24898">
    <property type="entry name" value="GGDEF_GdpP"/>
    <property type="match status" value="1"/>
</dbReference>
<keyword evidence="2" id="KW-0464">Manganese</keyword>
<name>A0AAW9MSG3_9FIRM</name>
<dbReference type="PROSITE" id="PS50887">
    <property type="entry name" value="GGDEF"/>
    <property type="match status" value="1"/>
</dbReference>
<dbReference type="InterPro" id="IPR014528">
    <property type="entry name" value="GdpP/PdeA"/>
</dbReference>
<feature type="domain" description="GGDEF" evidence="4">
    <location>
        <begin position="185"/>
        <end position="313"/>
    </location>
</feature>
<dbReference type="GO" id="GO:0005886">
    <property type="term" value="C:plasma membrane"/>
    <property type="evidence" value="ECO:0007669"/>
    <property type="project" value="UniProtKB-SubCell"/>
</dbReference>
<comment type="subcellular location">
    <subcellularLocation>
        <location evidence="1">Cell membrane</location>
    </subcellularLocation>
</comment>
<dbReference type="PIRSF" id="PIRSF026583">
    <property type="entry name" value="YybT"/>
    <property type="match status" value="1"/>
</dbReference>
<evidence type="ECO:0000313" key="6">
    <source>
        <dbReference type="Proteomes" id="UP001357733"/>
    </source>
</evidence>
<dbReference type="GO" id="GO:0046872">
    <property type="term" value="F:metal ion binding"/>
    <property type="evidence" value="ECO:0007669"/>
    <property type="project" value="UniProtKB-KW"/>
</dbReference>
<dbReference type="FunFam" id="3.90.1640.10:FF:000002">
    <property type="entry name" value="Cyclic-di-AMP phosphodiesterase"/>
    <property type="match status" value="1"/>
</dbReference>